<feature type="region of interest" description="Disordered" evidence="6">
    <location>
        <begin position="1"/>
        <end position="119"/>
    </location>
</feature>
<protein>
    <submittedName>
        <fullName evidence="9">Mov34/MPN/PAD-1 family protein</fullName>
    </submittedName>
    <submittedName>
        <fullName evidence="8">PRTRC system protein A</fullName>
    </submittedName>
</protein>
<keyword evidence="4" id="KW-0862">Zinc</keyword>
<evidence type="ECO:0000256" key="5">
    <source>
        <dbReference type="ARBA" id="ARBA00023049"/>
    </source>
</evidence>
<feature type="compositionally biased region" description="Pro residues" evidence="6">
    <location>
        <begin position="93"/>
        <end position="104"/>
    </location>
</feature>
<organism evidence="8 10">
    <name type="scientific">Flavonifractor plautii</name>
    <name type="common">Fusobacterium plautii</name>
    <dbReference type="NCBI Taxonomy" id="292800"/>
    <lineage>
        <taxon>Bacteria</taxon>
        <taxon>Bacillati</taxon>
        <taxon>Bacillota</taxon>
        <taxon>Clostridia</taxon>
        <taxon>Eubacteriales</taxon>
        <taxon>Oscillospiraceae</taxon>
        <taxon>Flavonifractor</taxon>
    </lineage>
</organism>
<evidence type="ECO:0000256" key="6">
    <source>
        <dbReference type="SAM" id="MobiDB-lite"/>
    </source>
</evidence>
<dbReference type="RefSeq" id="WP_080907312.1">
    <property type="nucleotide sequence ID" value="NZ_CAAKOI010000052.1"/>
</dbReference>
<feature type="compositionally biased region" description="Polar residues" evidence="6">
    <location>
        <begin position="27"/>
        <end position="37"/>
    </location>
</feature>
<keyword evidence="2" id="KW-0479">Metal-binding</keyword>
<keyword evidence="3" id="KW-0378">Hydrolase</keyword>
<feature type="compositionally biased region" description="Basic and acidic residues" evidence="6">
    <location>
        <begin position="105"/>
        <end position="115"/>
    </location>
</feature>
<dbReference type="Pfam" id="PF14464">
    <property type="entry name" value="Prok-JAB"/>
    <property type="match status" value="1"/>
</dbReference>
<keyword evidence="1" id="KW-0645">Protease</keyword>
<dbReference type="EMBL" id="JAQLWV010000014">
    <property type="protein sequence ID" value="MDB7933500.1"/>
    <property type="molecule type" value="Genomic_DNA"/>
</dbReference>
<dbReference type="GeneID" id="89522140"/>
<dbReference type="InterPro" id="IPR028090">
    <property type="entry name" value="JAB_dom_prok"/>
</dbReference>
<evidence type="ECO:0000256" key="1">
    <source>
        <dbReference type="ARBA" id="ARBA00022670"/>
    </source>
</evidence>
<proteinExistence type="predicted"/>
<evidence type="ECO:0000256" key="4">
    <source>
        <dbReference type="ARBA" id="ARBA00022833"/>
    </source>
</evidence>
<evidence type="ECO:0000313" key="8">
    <source>
        <dbReference type="EMBL" id="CUO52776.1"/>
    </source>
</evidence>
<evidence type="ECO:0000313" key="10">
    <source>
        <dbReference type="Proteomes" id="UP000095746"/>
    </source>
</evidence>
<feature type="domain" description="JAB" evidence="7">
    <location>
        <begin position="323"/>
        <end position="417"/>
    </location>
</feature>
<evidence type="ECO:0000256" key="2">
    <source>
        <dbReference type="ARBA" id="ARBA00022723"/>
    </source>
</evidence>
<dbReference type="EMBL" id="CYZT01000109">
    <property type="protein sequence ID" value="CUO52776.1"/>
    <property type="molecule type" value="Genomic_DNA"/>
</dbReference>
<evidence type="ECO:0000313" key="9">
    <source>
        <dbReference type="EMBL" id="MDB7933500.1"/>
    </source>
</evidence>
<reference evidence="9" key="2">
    <citation type="submission" date="2023-01" db="EMBL/GenBank/DDBJ databases">
        <title>Human gut microbiome strain richness.</title>
        <authorList>
            <person name="Chen-Liaw A."/>
        </authorList>
    </citation>
    <scope>NUCLEOTIDE SEQUENCE</scope>
    <source>
        <strain evidence="9">1001287st1_F4_1001285I_161205</strain>
    </source>
</reference>
<dbReference type="Proteomes" id="UP001211173">
    <property type="component" value="Unassembled WGS sequence"/>
</dbReference>
<dbReference type="AlphaFoldDB" id="A0A174FVD8"/>
<name>A0A174FVD8_FLAPL</name>
<evidence type="ECO:0000256" key="3">
    <source>
        <dbReference type="ARBA" id="ARBA00022801"/>
    </source>
</evidence>
<reference evidence="8 10" key="1">
    <citation type="submission" date="2015-09" db="EMBL/GenBank/DDBJ databases">
        <authorList>
            <consortium name="Pathogen Informatics"/>
        </authorList>
    </citation>
    <scope>NUCLEOTIDE SEQUENCE [LARGE SCALE GENOMIC DNA]</scope>
    <source>
        <strain evidence="8 10">2789STDY5608854</strain>
    </source>
</reference>
<dbReference type="Proteomes" id="UP000095746">
    <property type="component" value="Unassembled WGS sequence"/>
</dbReference>
<sequence length="471" mass="52482">MNENLFTFPGGTADASGDNPFDLSGFTELTGNNTQNPFADLLAGGEATEQPPAEGAGAVQADDSIPEEKDETDQNHETVEEDESHEISKSPAPQDPQPKSPPAPKSEEDHASDKPEEAEDNPLLAAMERQEEKTAPKVAEPIFAQLPVFSYNGSEAPIEDTEQTFDELRLSKLTDFPEFDEAQSLSWKVVYGKIVKEIVLPKKTKIGQIKREIETSKEFINALKKATDKHPKCLVKPSISMQKKGDASAYKGAFLYLSEAQASPKTITFIPGRDGKVYERRITGAGEFVTPAENITVLDEIRPGFHPSLPRIPYSLMEQAIGLFRTMMRKGKGRQPAEALVHFYWDKQEQRYFIRVPKQIVSGVSVDALLDDEELMTSDRYIHYADLHSHNRMPAVFSKTDDHDERATRVYMVVGRLDRYFPEITVRISNGGRFLEIAPEQVLEMPPVGHFPPEWLTQICTDAEGAFGVAA</sequence>
<dbReference type="GO" id="GO:0008237">
    <property type="term" value="F:metallopeptidase activity"/>
    <property type="evidence" value="ECO:0007669"/>
    <property type="project" value="UniProtKB-KW"/>
</dbReference>
<keyword evidence="5" id="KW-0482">Metalloprotease</keyword>
<dbReference type="GO" id="GO:0006508">
    <property type="term" value="P:proteolysis"/>
    <property type="evidence" value="ECO:0007669"/>
    <property type="project" value="UniProtKB-KW"/>
</dbReference>
<accession>A0A174FVD8</accession>
<gene>
    <name evidence="8" type="ORF">ERS852411_01693</name>
    <name evidence="9" type="ORF">PNE06_10495</name>
</gene>
<evidence type="ECO:0000259" key="7">
    <source>
        <dbReference type="Pfam" id="PF14464"/>
    </source>
</evidence>
<dbReference type="GO" id="GO:0046872">
    <property type="term" value="F:metal ion binding"/>
    <property type="evidence" value="ECO:0007669"/>
    <property type="project" value="UniProtKB-KW"/>
</dbReference>